<dbReference type="EMBL" id="CP041659">
    <property type="protein sequence ID" value="QDP19001.1"/>
    <property type="molecule type" value="Genomic_DNA"/>
</dbReference>
<evidence type="ECO:0000256" key="1">
    <source>
        <dbReference type="ARBA" id="ARBA00023239"/>
    </source>
</evidence>
<accession>A0A516IQ17</accession>
<proteinExistence type="predicted"/>
<dbReference type="InterPro" id="IPR006680">
    <property type="entry name" value="Amidohydro-rel"/>
</dbReference>
<feature type="domain" description="Amidohydrolase-related" evidence="3">
    <location>
        <begin position="34"/>
        <end position="333"/>
    </location>
</feature>
<dbReference type="InterPro" id="IPR032465">
    <property type="entry name" value="ACMSD"/>
</dbReference>
<protein>
    <submittedName>
        <fullName evidence="4">Amidohydrolase</fullName>
    </submittedName>
</protein>
<evidence type="ECO:0000313" key="4">
    <source>
        <dbReference type="EMBL" id="QDP19001.1"/>
    </source>
</evidence>
<dbReference type="KEGG" id="sxa:FMM02_02910"/>
<feature type="chain" id="PRO_5022088691" evidence="2">
    <location>
        <begin position="27"/>
        <end position="346"/>
    </location>
</feature>
<keyword evidence="2" id="KW-0732">Signal</keyword>
<reference evidence="4 5" key="1">
    <citation type="submission" date="2019-07" db="EMBL/GenBank/DDBJ databases">
        <title>Sphingomonas AE3 Genome sequencing and assembly.</title>
        <authorList>
            <person name="Kim H."/>
        </authorList>
    </citation>
    <scope>NUCLEOTIDE SEQUENCE [LARGE SCALE GENOMIC DNA]</scope>
    <source>
        <strain evidence="4 5">AE3</strain>
    </source>
</reference>
<dbReference type="GO" id="GO:0016831">
    <property type="term" value="F:carboxy-lyase activity"/>
    <property type="evidence" value="ECO:0007669"/>
    <property type="project" value="InterPro"/>
</dbReference>
<dbReference type="PANTHER" id="PTHR21240">
    <property type="entry name" value="2-AMINO-3-CARBOXYLMUCONATE-6-SEMIALDEHYDE DECARBOXYLASE"/>
    <property type="match status" value="1"/>
</dbReference>
<dbReference type="SUPFAM" id="SSF51556">
    <property type="entry name" value="Metallo-dependent hydrolases"/>
    <property type="match status" value="1"/>
</dbReference>
<evidence type="ECO:0000259" key="3">
    <source>
        <dbReference type="Pfam" id="PF04909"/>
    </source>
</evidence>
<gene>
    <name evidence="4" type="ORF">FMM02_02910</name>
</gene>
<feature type="signal peptide" evidence="2">
    <location>
        <begin position="1"/>
        <end position="26"/>
    </location>
</feature>
<sequence>MVQAGGMTMRMAIALSAMLLAAPALAQGAGKPIIDMHMHAWSLKEFGGESVPLCVGARGVEMHGIDPAKPFDFTAQATCKVMLASPSTDAAVLADTISEMRRLNVVSGVIAGDRDIVAAWMKAQPGMFVPASNFFVDENLPSAARLAELESRVKSGETRLFAELTPQYRGLAPDHPSLMPFYALAERHDVPVGIHMGYGAPGGPYWAYPKYRASLGNPLLLEELLVRHPRMRIYVMHAGMPMTNEMIALMNAHPQVYVDISADNVGVPRAEFHHHLRRLVEAGYGKRVMFGSDQMVWPKSIPIAIEAITEADYLTDQQKRDILYNNAARFLRLDKDTIDRHHRASN</sequence>
<dbReference type="AlphaFoldDB" id="A0A516IQ17"/>
<dbReference type="Gene3D" id="3.20.20.140">
    <property type="entry name" value="Metal-dependent hydrolases"/>
    <property type="match status" value="1"/>
</dbReference>
<dbReference type="OrthoDB" id="5450317at2"/>
<name>A0A516IQ17_9SPHN</name>
<keyword evidence="4" id="KW-0378">Hydrolase</keyword>
<dbReference type="Proteomes" id="UP000321857">
    <property type="component" value="Chromosome"/>
</dbReference>
<evidence type="ECO:0000256" key="2">
    <source>
        <dbReference type="SAM" id="SignalP"/>
    </source>
</evidence>
<keyword evidence="5" id="KW-1185">Reference proteome</keyword>
<organism evidence="4 5">
    <name type="scientific">Sphingomonas xanthus</name>
    <dbReference type="NCBI Taxonomy" id="2594473"/>
    <lineage>
        <taxon>Bacteria</taxon>
        <taxon>Pseudomonadati</taxon>
        <taxon>Pseudomonadota</taxon>
        <taxon>Alphaproteobacteria</taxon>
        <taxon>Sphingomonadales</taxon>
        <taxon>Sphingomonadaceae</taxon>
        <taxon>Sphingomonas</taxon>
    </lineage>
</organism>
<dbReference type="Pfam" id="PF04909">
    <property type="entry name" value="Amidohydro_2"/>
    <property type="match status" value="1"/>
</dbReference>
<keyword evidence="1" id="KW-0456">Lyase</keyword>
<dbReference type="InterPro" id="IPR032466">
    <property type="entry name" value="Metal_Hydrolase"/>
</dbReference>
<evidence type="ECO:0000313" key="5">
    <source>
        <dbReference type="Proteomes" id="UP000321857"/>
    </source>
</evidence>
<dbReference type="GO" id="GO:0016787">
    <property type="term" value="F:hydrolase activity"/>
    <property type="evidence" value="ECO:0007669"/>
    <property type="project" value="UniProtKB-KW"/>
</dbReference>